<organism evidence="1">
    <name type="scientific">Rhizophora mucronata</name>
    <name type="common">Asiatic mangrove</name>
    <dbReference type="NCBI Taxonomy" id="61149"/>
    <lineage>
        <taxon>Eukaryota</taxon>
        <taxon>Viridiplantae</taxon>
        <taxon>Streptophyta</taxon>
        <taxon>Embryophyta</taxon>
        <taxon>Tracheophyta</taxon>
        <taxon>Spermatophyta</taxon>
        <taxon>Magnoliopsida</taxon>
        <taxon>eudicotyledons</taxon>
        <taxon>Gunneridae</taxon>
        <taxon>Pentapetalae</taxon>
        <taxon>rosids</taxon>
        <taxon>fabids</taxon>
        <taxon>Malpighiales</taxon>
        <taxon>Rhizophoraceae</taxon>
        <taxon>Rhizophora</taxon>
    </lineage>
</organism>
<reference evidence="1" key="1">
    <citation type="submission" date="2018-02" db="EMBL/GenBank/DDBJ databases">
        <title>Rhizophora mucronata_Transcriptome.</title>
        <authorList>
            <person name="Meera S.P."/>
            <person name="Sreeshan A."/>
            <person name="Augustine A."/>
        </authorList>
    </citation>
    <scope>NUCLEOTIDE SEQUENCE</scope>
    <source>
        <tissue evidence="1">Leaf</tissue>
    </source>
</reference>
<name>A0A2P2N4M4_RHIMU</name>
<accession>A0A2P2N4M4</accession>
<protein>
    <submittedName>
        <fullName evidence="1">Uncharacterized protein</fullName>
    </submittedName>
</protein>
<dbReference type="EMBL" id="GGEC01056968">
    <property type="protein sequence ID" value="MBX37452.1"/>
    <property type="molecule type" value="Transcribed_RNA"/>
</dbReference>
<dbReference type="AlphaFoldDB" id="A0A2P2N4M4"/>
<sequence length="23" mass="2672">MCMCAVFTLPFGFELVLQCKDYL</sequence>
<evidence type="ECO:0000313" key="1">
    <source>
        <dbReference type="EMBL" id="MBX37452.1"/>
    </source>
</evidence>
<proteinExistence type="predicted"/>